<evidence type="ECO:0000313" key="2">
    <source>
        <dbReference type="WBParaSite" id="sdigi.contig30.g2261.t1"/>
    </source>
</evidence>
<evidence type="ECO:0000313" key="1">
    <source>
        <dbReference type="Proteomes" id="UP000887581"/>
    </source>
</evidence>
<dbReference type="PANTHER" id="PTHR36944">
    <property type="entry name" value="PROTEIN CBG02791-RELATED"/>
    <property type="match status" value="1"/>
</dbReference>
<dbReference type="PANTHER" id="PTHR36944:SF4">
    <property type="entry name" value="CPG4 DOMAIN-CONTAINING PROTEIN"/>
    <property type="match status" value="1"/>
</dbReference>
<protein>
    <submittedName>
        <fullName evidence="2">Pectinesterase inhibitor domain-containing protein</fullName>
    </submittedName>
</protein>
<accession>A0A915PPB0</accession>
<organism evidence="1 2">
    <name type="scientific">Setaria digitata</name>
    <dbReference type="NCBI Taxonomy" id="48799"/>
    <lineage>
        <taxon>Eukaryota</taxon>
        <taxon>Metazoa</taxon>
        <taxon>Ecdysozoa</taxon>
        <taxon>Nematoda</taxon>
        <taxon>Chromadorea</taxon>
        <taxon>Rhabditida</taxon>
        <taxon>Spirurina</taxon>
        <taxon>Spiruromorpha</taxon>
        <taxon>Filarioidea</taxon>
        <taxon>Setariidae</taxon>
        <taxon>Setaria</taxon>
    </lineage>
</organism>
<name>A0A915PPB0_9BILA</name>
<reference evidence="2" key="1">
    <citation type="submission" date="2022-11" db="UniProtKB">
        <authorList>
            <consortium name="WormBaseParasite"/>
        </authorList>
    </citation>
    <scope>IDENTIFICATION</scope>
</reference>
<keyword evidence="1" id="KW-1185">Reference proteome</keyword>
<sequence length="173" mass="19812">MSRCQNEINQSLVGSNSFSAAVINREQHNIRNRLGTLCRKTEHRPHSKSQCTQEYDFNIYSRDLANMIKCIEPVTRSGCGEGAAKMMLKFITVGFTSFEQLYNHLGITDQLPHSCRQLLNLTFENGINNDRWLIFSSTQTRSRYPGNEMFSDDGSQAIPSIIFLLLSFLLFYN</sequence>
<dbReference type="Proteomes" id="UP000887581">
    <property type="component" value="Unplaced"/>
</dbReference>
<dbReference type="WBParaSite" id="sdigi.contig30.g2261.t1">
    <property type="protein sequence ID" value="sdigi.contig30.g2261.t1"/>
    <property type="gene ID" value="sdigi.contig30.g2261"/>
</dbReference>
<dbReference type="AlphaFoldDB" id="A0A915PPB0"/>
<proteinExistence type="predicted"/>